<keyword evidence="1" id="KW-0175">Coiled coil</keyword>
<dbReference type="RefSeq" id="WP_181552047.1">
    <property type="nucleotide sequence ID" value="NZ_JACDUS010000009.1"/>
</dbReference>
<comment type="caution">
    <text evidence="4">The sequence shown here is derived from an EMBL/GenBank/DDBJ whole genome shotgun (WGS) entry which is preliminary data.</text>
</comment>
<dbReference type="PANTHER" id="PTHR39082:SF1">
    <property type="entry name" value="SCAVENGER RECEPTOR CLASS A MEMBER 3"/>
    <property type="match status" value="1"/>
</dbReference>
<dbReference type="AlphaFoldDB" id="A0A7W0CAY9"/>
<name>A0A7W0CAY9_9BACT</name>
<evidence type="ECO:0008006" key="6">
    <source>
        <dbReference type="Google" id="ProtNLM"/>
    </source>
</evidence>
<dbReference type="Pfam" id="PF24481">
    <property type="entry name" value="CT398_CC"/>
    <property type="match status" value="1"/>
</dbReference>
<gene>
    <name evidence="4" type="ORF">HNR65_002759</name>
</gene>
<feature type="domain" description="C4-type zinc ribbon" evidence="2">
    <location>
        <begin position="202"/>
        <end position="233"/>
    </location>
</feature>
<proteinExistence type="predicted"/>
<evidence type="ECO:0000259" key="3">
    <source>
        <dbReference type="Pfam" id="PF24481"/>
    </source>
</evidence>
<dbReference type="InterPro" id="IPR056003">
    <property type="entry name" value="CT398_CC_hairpin"/>
</dbReference>
<feature type="coiled-coil region" evidence="1">
    <location>
        <begin position="115"/>
        <end position="174"/>
    </location>
</feature>
<evidence type="ECO:0000313" key="4">
    <source>
        <dbReference type="EMBL" id="MBA2882412.1"/>
    </source>
</evidence>
<dbReference type="Gene3D" id="1.10.287.1490">
    <property type="match status" value="1"/>
</dbReference>
<dbReference type="InterPro" id="IPR052376">
    <property type="entry name" value="Oxidative_Scav/Glycosyltrans"/>
</dbReference>
<organism evidence="4 5">
    <name type="scientific">Desulfosalsimonas propionicica</name>
    <dbReference type="NCBI Taxonomy" id="332175"/>
    <lineage>
        <taxon>Bacteria</taxon>
        <taxon>Pseudomonadati</taxon>
        <taxon>Thermodesulfobacteriota</taxon>
        <taxon>Desulfobacteria</taxon>
        <taxon>Desulfobacterales</taxon>
        <taxon>Desulfosalsimonadaceae</taxon>
        <taxon>Desulfosalsimonas</taxon>
    </lineage>
</organism>
<evidence type="ECO:0000259" key="2">
    <source>
        <dbReference type="Pfam" id="PF02591"/>
    </source>
</evidence>
<dbReference type="InterPro" id="IPR003743">
    <property type="entry name" value="Zf-RING_7"/>
</dbReference>
<protein>
    <recommendedName>
        <fullName evidence="6">C4-type zinc ribbon domain-containing protein</fullName>
    </recommendedName>
</protein>
<sequence length="237" mass="27085">MLSISKPQLELLIELQENEREAGRVQAEIDAMPDKMAALESGLQAWTQEIETRKAHVEALKKDYRAYEGELETNQARIKKRQVQLNSVKTNREYQGMLKEIDDIRAASSRIEDASLQCLDDLEAAEKQLEEKNRAFAAEKERIDGEKQQLAEQTQQLRQQMQHLQEKAAELAAGLDSDLVAQYRQVKQRCAGIGLVPVENAVCKGCHLNVPPQLYNELHRGNELRMCPHCHRLIYVL</sequence>
<dbReference type="Proteomes" id="UP000525298">
    <property type="component" value="Unassembled WGS sequence"/>
</dbReference>
<dbReference type="PANTHER" id="PTHR39082">
    <property type="entry name" value="PHOSPHOLIPASE C-BETA-2-RELATED"/>
    <property type="match status" value="1"/>
</dbReference>
<reference evidence="4 5" key="1">
    <citation type="submission" date="2020-07" db="EMBL/GenBank/DDBJ databases">
        <title>Genomic Encyclopedia of Type Strains, Phase IV (KMG-IV): sequencing the most valuable type-strain genomes for metagenomic binning, comparative biology and taxonomic classification.</title>
        <authorList>
            <person name="Goeker M."/>
        </authorList>
    </citation>
    <scope>NUCLEOTIDE SEQUENCE [LARGE SCALE GENOMIC DNA]</scope>
    <source>
        <strain evidence="4 5">DSM 17721</strain>
    </source>
</reference>
<feature type="domain" description="CT398-like coiled coil hairpin" evidence="3">
    <location>
        <begin position="30"/>
        <end position="189"/>
    </location>
</feature>
<accession>A0A7W0CAY9</accession>
<evidence type="ECO:0000256" key="1">
    <source>
        <dbReference type="SAM" id="Coils"/>
    </source>
</evidence>
<dbReference type="EMBL" id="JACDUS010000009">
    <property type="protein sequence ID" value="MBA2882412.1"/>
    <property type="molecule type" value="Genomic_DNA"/>
</dbReference>
<keyword evidence="5" id="KW-1185">Reference proteome</keyword>
<dbReference type="Pfam" id="PF02591">
    <property type="entry name" value="Zn_ribbon_9"/>
    <property type="match status" value="1"/>
</dbReference>
<evidence type="ECO:0000313" key="5">
    <source>
        <dbReference type="Proteomes" id="UP000525298"/>
    </source>
</evidence>